<accession>A0AA38GI87</accession>
<reference evidence="3 4" key="1">
    <citation type="journal article" date="2021" name="Nat. Plants">
        <title>The Taxus genome provides insights into paclitaxel biosynthesis.</title>
        <authorList>
            <person name="Xiong X."/>
            <person name="Gou J."/>
            <person name="Liao Q."/>
            <person name="Li Y."/>
            <person name="Zhou Q."/>
            <person name="Bi G."/>
            <person name="Li C."/>
            <person name="Du R."/>
            <person name="Wang X."/>
            <person name="Sun T."/>
            <person name="Guo L."/>
            <person name="Liang H."/>
            <person name="Lu P."/>
            <person name="Wu Y."/>
            <person name="Zhang Z."/>
            <person name="Ro D.K."/>
            <person name="Shang Y."/>
            <person name="Huang S."/>
            <person name="Yan J."/>
        </authorList>
    </citation>
    <scope>NUCLEOTIDE SEQUENCE [LARGE SCALE GENOMIC DNA]</scope>
    <source>
        <strain evidence="3">Ta-2019</strain>
    </source>
</reference>
<dbReference type="Pfam" id="PF04927">
    <property type="entry name" value="SMP"/>
    <property type="match status" value="1"/>
</dbReference>
<dbReference type="InterPro" id="IPR007011">
    <property type="entry name" value="LEA_SMP_dom"/>
</dbReference>
<evidence type="ECO:0000313" key="3">
    <source>
        <dbReference type="EMBL" id="KAH9323431.1"/>
    </source>
</evidence>
<comment type="caution">
    <text evidence="3">The sequence shown here is derived from an EMBL/GenBank/DDBJ whole genome shotgun (WGS) entry which is preliminary data.</text>
</comment>
<proteinExistence type="predicted"/>
<evidence type="ECO:0000259" key="2">
    <source>
        <dbReference type="Pfam" id="PF04927"/>
    </source>
</evidence>
<feature type="domain" description="SMP" evidence="2">
    <location>
        <begin position="106"/>
        <end position="150"/>
    </location>
</feature>
<feature type="region of interest" description="Disordered" evidence="1">
    <location>
        <begin position="147"/>
        <end position="166"/>
    </location>
</feature>
<feature type="non-terminal residue" evidence="3">
    <location>
        <position position="166"/>
    </location>
</feature>
<dbReference type="AlphaFoldDB" id="A0AA38GI87"/>
<keyword evidence="4" id="KW-1185">Reference proteome</keyword>
<dbReference type="OMA" id="PRTSEHC"/>
<dbReference type="Proteomes" id="UP000824469">
    <property type="component" value="Unassembled WGS sequence"/>
</dbReference>
<dbReference type="EMBL" id="JAHRHJ020000003">
    <property type="protein sequence ID" value="KAH9323431.1"/>
    <property type="molecule type" value="Genomic_DNA"/>
</dbReference>
<evidence type="ECO:0000313" key="4">
    <source>
        <dbReference type="Proteomes" id="UP000824469"/>
    </source>
</evidence>
<sequence>QSSRRELTGKTESRVLTMAKRESEMRRAPETDETVNVAYKAGTPLQAGKISETDQIHLFNDINIQETQQGGFLDSDEHNAPKVFREEEDPDVRESIEQIGGGPGEARDIAGKPITPEDARIIQSTEIECGFPTGKGSLSARAQSAAAANVKEGTVDQDGGRSATLY</sequence>
<organism evidence="3 4">
    <name type="scientific">Taxus chinensis</name>
    <name type="common">Chinese yew</name>
    <name type="synonym">Taxus wallichiana var. chinensis</name>
    <dbReference type="NCBI Taxonomy" id="29808"/>
    <lineage>
        <taxon>Eukaryota</taxon>
        <taxon>Viridiplantae</taxon>
        <taxon>Streptophyta</taxon>
        <taxon>Embryophyta</taxon>
        <taxon>Tracheophyta</taxon>
        <taxon>Spermatophyta</taxon>
        <taxon>Pinopsida</taxon>
        <taxon>Pinidae</taxon>
        <taxon>Conifers II</taxon>
        <taxon>Cupressales</taxon>
        <taxon>Taxaceae</taxon>
        <taxon>Taxus</taxon>
    </lineage>
</organism>
<gene>
    <name evidence="3" type="ORF">KI387_018070</name>
</gene>
<name>A0AA38GI87_TAXCH</name>
<protein>
    <recommendedName>
        <fullName evidence="2">SMP domain-containing protein</fullName>
    </recommendedName>
</protein>
<evidence type="ECO:0000256" key="1">
    <source>
        <dbReference type="SAM" id="MobiDB-lite"/>
    </source>
</evidence>